<organism evidence="1">
    <name type="scientific">marine sediment metagenome</name>
    <dbReference type="NCBI Taxonomy" id="412755"/>
    <lineage>
        <taxon>unclassified sequences</taxon>
        <taxon>metagenomes</taxon>
        <taxon>ecological metagenomes</taxon>
    </lineage>
</organism>
<comment type="caution">
    <text evidence="1">The sequence shown here is derived from an EMBL/GenBank/DDBJ whole genome shotgun (WGS) entry which is preliminary data.</text>
</comment>
<accession>A0A0F9KJ11</accession>
<protein>
    <submittedName>
        <fullName evidence="1">Uncharacterized protein</fullName>
    </submittedName>
</protein>
<proteinExistence type="predicted"/>
<dbReference type="EMBL" id="LAZR01007911">
    <property type="protein sequence ID" value="KKM82124.1"/>
    <property type="molecule type" value="Genomic_DNA"/>
</dbReference>
<dbReference type="AlphaFoldDB" id="A0A0F9KJ11"/>
<evidence type="ECO:0000313" key="1">
    <source>
        <dbReference type="EMBL" id="KKM82124.1"/>
    </source>
</evidence>
<reference evidence="1" key="1">
    <citation type="journal article" date="2015" name="Nature">
        <title>Complex archaea that bridge the gap between prokaryotes and eukaryotes.</title>
        <authorList>
            <person name="Spang A."/>
            <person name="Saw J.H."/>
            <person name="Jorgensen S.L."/>
            <person name="Zaremba-Niedzwiedzka K."/>
            <person name="Martijn J."/>
            <person name="Lind A.E."/>
            <person name="van Eijk R."/>
            <person name="Schleper C."/>
            <person name="Guy L."/>
            <person name="Ettema T.J."/>
        </authorList>
    </citation>
    <scope>NUCLEOTIDE SEQUENCE</scope>
</reference>
<dbReference type="InterPro" id="IPR027417">
    <property type="entry name" value="P-loop_NTPase"/>
</dbReference>
<gene>
    <name evidence="1" type="ORF">LCGC14_1322730</name>
</gene>
<dbReference type="Gene3D" id="3.40.50.300">
    <property type="entry name" value="P-loop containing nucleotide triphosphate hydrolases"/>
    <property type="match status" value="1"/>
</dbReference>
<dbReference type="Pfam" id="PF13481">
    <property type="entry name" value="AAA_25"/>
    <property type="match status" value="1"/>
</dbReference>
<sequence>MVKINEFEAMIPLRDKISKEIGEGKSVKEYLNNKEYPNPISGEEEAKEIAAEWKLKDAMNEGIVKDVETEIDFDKLEVYSFEDMKTYVPEPQQWLIENQIPKAEIGFLVGKRGERKTFLALFLSLCLASGKECMNDKVPEKKKVLWIEEETGKDNLTLRTIDMAKGMGLDKEKLDIRFISYSGLKLDDEGTEISPNKKFSEFRKIVAEFKPDLIIDDCLQRSVNFEVDKDNASISKFFTEIVRPMTRAYGCSWLFIHHLRKGLNGNTRNEDPLDEVRGGSELVNYARFVLSCSVPKYQQSDDCEMVVFKVLKMSNSQKTPAKVISFTNTKEGLKIVYEGEPSEVLAGEVQCGNAIQEYLFDNQIFEFTTGEINEKADEIGFKKTLISSGLKYLLEKGVLEKEKRGHWKICGDSSQEVLR</sequence>
<dbReference type="SUPFAM" id="SSF52540">
    <property type="entry name" value="P-loop containing nucleoside triphosphate hydrolases"/>
    <property type="match status" value="1"/>
</dbReference>
<name>A0A0F9KJ11_9ZZZZ</name>